<dbReference type="AlphaFoldDB" id="A0A318EUF6"/>
<protein>
    <submittedName>
        <fullName evidence="1">Uncharacterized protein</fullName>
    </submittedName>
</protein>
<organism evidence="1 2">
    <name type="scientific">Lachnotalea glycerini</name>
    <dbReference type="NCBI Taxonomy" id="1763509"/>
    <lineage>
        <taxon>Bacteria</taxon>
        <taxon>Bacillati</taxon>
        <taxon>Bacillota</taxon>
        <taxon>Clostridia</taxon>
        <taxon>Lachnospirales</taxon>
        <taxon>Lachnospiraceae</taxon>
        <taxon>Lachnotalea</taxon>
    </lineage>
</organism>
<gene>
    <name evidence="1" type="ORF">C8E03_102328</name>
</gene>
<sequence length="30" mass="3524">MMSKATETANVTLNLYSVNYWYKITSIMHI</sequence>
<reference evidence="1 2" key="1">
    <citation type="submission" date="2018-05" db="EMBL/GenBank/DDBJ databases">
        <title>Genomic Encyclopedia of Type Strains, Phase IV (KMG-IV): sequencing the most valuable type-strain genomes for metagenomic binning, comparative biology and taxonomic classification.</title>
        <authorList>
            <person name="Goeker M."/>
        </authorList>
    </citation>
    <scope>NUCLEOTIDE SEQUENCE [LARGE SCALE GENOMIC DNA]</scope>
    <source>
        <strain evidence="1 2">DSM 28816</strain>
    </source>
</reference>
<dbReference type="EMBL" id="QICS01000002">
    <property type="protein sequence ID" value="PXV93559.1"/>
    <property type="molecule type" value="Genomic_DNA"/>
</dbReference>
<evidence type="ECO:0000313" key="2">
    <source>
        <dbReference type="Proteomes" id="UP000247523"/>
    </source>
</evidence>
<evidence type="ECO:0000313" key="1">
    <source>
        <dbReference type="EMBL" id="PXV93559.1"/>
    </source>
</evidence>
<name>A0A318EUF6_9FIRM</name>
<dbReference type="Proteomes" id="UP000247523">
    <property type="component" value="Unassembled WGS sequence"/>
</dbReference>
<accession>A0A318EUF6</accession>
<comment type="caution">
    <text evidence="1">The sequence shown here is derived from an EMBL/GenBank/DDBJ whole genome shotgun (WGS) entry which is preliminary data.</text>
</comment>
<proteinExistence type="predicted"/>